<feature type="compositionally biased region" description="Basic and acidic residues" evidence="1">
    <location>
        <begin position="168"/>
        <end position="181"/>
    </location>
</feature>
<dbReference type="STRING" id="1802513.A3E46_00530"/>
<reference evidence="3 4" key="1">
    <citation type="journal article" date="2016" name="Nat. Commun.">
        <title>Thousands of microbial genomes shed light on interconnected biogeochemical processes in an aquifer system.</title>
        <authorList>
            <person name="Anantharaman K."/>
            <person name="Brown C.T."/>
            <person name="Hug L.A."/>
            <person name="Sharon I."/>
            <person name="Castelle C.J."/>
            <person name="Probst A.J."/>
            <person name="Thomas B.C."/>
            <person name="Singh A."/>
            <person name="Wilkins M.J."/>
            <person name="Karaoz U."/>
            <person name="Brodie E.L."/>
            <person name="Williams K.H."/>
            <person name="Hubbard S.S."/>
            <person name="Banfield J.F."/>
        </authorList>
    </citation>
    <scope>NUCLEOTIDE SEQUENCE [LARGE SCALE GENOMIC DNA]</scope>
</reference>
<evidence type="ECO:0000313" key="4">
    <source>
        <dbReference type="Proteomes" id="UP000178313"/>
    </source>
</evidence>
<comment type="caution">
    <text evidence="3">The sequence shown here is derived from an EMBL/GenBank/DDBJ whole genome shotgun (WGS) entry which is preliminary data.</text>
</comment>
<protein>
    <recommendedName>
        <fullName evidence="5">DUF5667 domain-containing protein</fullName>
    </recommendedName>
</protein>
<evidence type="ECO:0000256" key="1">
    <source>
        <dbReference type="SAM" id="MobiDB-lite"/>
    </source>
</evidence>
<keyword evidence="2" id="KW-1133">Transmembrane helix</keyword>
<evidence type="ECO:0000256" key="2">
    <source>
        <dbReference type="SAM" id="Phobius"/>
    </source>
</evidence>
<organism evidence="3 4">
    <name type="scientific">Candidatus Woesebacteria bacterium RIFCSPHIGHO2_12_FULL_46_16</name>
    <dbReference type="NCBI Taxonomy" id="1802513"/>
    <lineage>
        <taxon>Bacteria</taxon>
        <taxon>Candidatus Woeseibacteriota</taxon>
    </lineage>
</organism>
<feature type="compositionally biased region" description="Acidic residues" evidence="1">
    <location>
        <begin position="182"/>
        <end position="191"/>
    </location>
</feature>
<gene>
    <name evidence="3" type="ORF">A3E46_00530</name>
</gene>
<dbReference type="AlphaFoldDB" id="A0A1F8B259"/>
<dbReference type="EMBL" id="MGGZ01000001">
    <property type="protein sequence ID" value="OGM58086.1"/>
    <property type="molecule type" value="Genomic_DNA"/>
</dbReference>
<evidence type="ECO:0000313" key="3">
    <source>
        <dbReference type="EMBL" id="OGM58086.1"/>
    </source>
</evidence>
<feature type="region of interest" description="Disordered" evidence="1">
    <location>
        <begin position="168"/>
        <end position="207"/>
    </location>
</feature>
<keyword evidence="2" id="KW-0472">Membrane</keyword>
<dbReference type="Proteomes" id="UP000178313">
    <property type="component" value="Unassembled WGS sequence"/>
</dbReference>
<name>A0A1F8B259_9BACT</name>
<proteinExistence type="predicted"/>
<feature type="transmembrane region" description="Helical" evidence="2">
    <location>
        <begin position="44"/>
        <end position="71"/>
    </location>
</feature>
<accession>A0A1F8B259</accession>
<evidence type="ECO:0008006" key="5">
    <source>
        <dbReference type="Google" id="ProtNLM"/>
    </source>
</evidence>
<keyword evidence="2" id="KW-0812">Transmembrane</keyword>
<sequence>MKLEEFFKEAKKDYLGVKPPERVSLYGWLELREKLDKRLGLKDVLVWFFVRPALAIALAVVLLVGGGAGLIRAANGSLPGDSLYPVKRTYENIASAVTGNHEIKVEGRANEIIILSQKEEESTERLKEAVIQYQMTVAQVEEKVNEEERKSLKETLRRQKREFERIYEKSRSRDEIKKAIEAADDDEDEEDVKSWEDEHKEEDSRRD</sequence>
<feature type="compositionally biased region" description="Basic and acidic residues" evidence="1">
    <location>
        <begin position="192"/>
        <end position="207"/>
    </location>
</feature>